<dbReference type="Proteomes" id="UP000236449">
    <property type="component" value="Unassembled WGS sequence"/>
</dbReference>
<dbReference type="PROSITE" id="PS50172">
    <property type="entry name" value="BRCT"/>
    <property type="match status" value="1"/>
</dbReference>
<dbReference type="Pfam" id="PF00581">
    <property type="entry name" value="Rhodanese"/>
    <property type="match status" value="2"/>
</dbReference>
<dbReference type="SUPFAM" id="SSF52821">
    <property type="entry name" value="Rhodanese/Cell cycle control phosphatase"/>
    <property type="match status" value="2"/>
</dbReference>
<evidence type="ECO:0000256" key="2">
    <source>
        <dbReference type="ARBA" id="ARBA00022737"/>
    </source>
</evidence>
<dbReference type="Gene3D" id="3.40.250.10">
    <property type="entry name" value="Rhodanese-like domain"/>
    <property type="match status" value="2"/>
</dbReference>
<dbReference type="InterPro" id="IPR001357">
    <property type="entry name" value="BRCT_dom"/>
</dbReference>
<gene>
    <name evidence="5" type="ORF">C1N32_20365</name>
</gene>
<feature type="domain" description="Rhodanese" evidence="4">
    <location>
        <begin position="162"/>
        <end position="275"/>
    </location>
</feature>
<keyword evidence="1 5" id="KW-0808">Transferase</keyword>
<dbReference type="InterPro" id="IPR036873">
    <property type="entry name" value="Rhodanese-like_dom_sf"/>
</dbReference>
<feature type="domain" description="Rhodanese" evidence="4">
    <location>
        <begin position="15"/>
        <end position="131"/>
    </location>
</feature>
<dbReference type="FunFam" id="3.40.250.10:FF:000001">
    <property type="entry name" value="Sulfurtransferase"/>
    <property type="match status" value="1"/>
</dbReference>
<dbReference type="InterPro" id="IPR045078">
    <property type="entry name" value="TST/MPST-like"/>
</dbReference>
<evidence type="ECO:0000259" key="4">
    <source>
        <dbReference type="PROSITE" id="PS50206"/>
    </source>
</evidence>
<keyword evidence="2" id="KW-0677">Repeat</keyword>
<dbReference type="CDD" id="cd01449">
    <property type="entry name" value="TST_Repeat_2"/>
    <property type="match status" value="1"/>
</dbReference>
<dbReference type="RefSeq" id="WP_102967240.1">
    <property type="nucleotide sequence ID" value="NZ_POSK01000022.1"/>
</dbReference>
<dbReference type="GO" id="GO:0004792">
    <property type="term" value="F:thiosulfate-cyanide sulfurtransferase activity"/>
    <property type="evidence" value="ECO:0007669"/>
    <property type="project" value="TreeGrafter"/>
</dbReference>
<dbReference type="PANTHER" id="PTHR11364">
    <property type="entry name" value="THIOSULFATE SULFERTANSFERASE"/>
    <property type="match status" value="1"/>
</dbReference>
<reference evidence="5 6" key="1">
    <citation type="submission" date="2018-01" db="EMBL/GenBank/DDBJ databases">
        <title>Draft genome sequences of six Vibrio diazotrophicus strains isolated from deep-sea sediments of the Baltic Sea.</title>
        <authorList>
            <person name="Castillo D."/>
            <person name="Vandieken V."/>
            <person name="Chiang O."/>
            <person name="Middelboe M."/>
        </authorList>
    </citation>
    <scope>NUCLEOTIDE SEQUENCE [LARGE SCALE GENOMIC DNA]</scope>
    <source>
        <strain evidence="5 6">60.27F</strain>
    </source>
</reference>
<organism evidence="5 6">
    <name type="scientific">Vibrio diazotrophicus</name>
    <dbReference type="NCBI Taxonomy" id="685"/>
    <lineage>
        <taxon>Bacteria</taxon>
        <taxon>Pseudomonadati</taxon>
        <taxon>Pseudomonadota</taxon>
        <taxon>Gammaproteobacteria</taxon>
        <taxon>Vibrionales</taxon>
        <taxon>Vibrionaceae</taxon>
        <taxon>Vibrio</taxon>
    </lineage>
</organism>
<feature type="domain" description="BRCT" evidence="3">
    <location>
        <begin position="1"/>
        <end position="27"/>
    </location>
</feature>
<dbReference type="CDD" id="cd01448">
    <property type="entry name" value="TST_Repeat_1"/>
    <property type="match status" value="1"/>
</dbReference>
<evidence type="ECO:0000313" key="6">
    <source>
        <dbReference type="Proteomes" id="UP000236449"/>
    </source>
</evidence>
<evidence type="ECO:0000313" key="5">
    <source>
        <dbReference type="EMBL" id="PNI01338.1"/>
    </source>
</evidence>
<sequence length="283" mass="31628">MSPLVSPEWLVERLEDPRLVILDSSLEFQIPSESEKDWVNKIPNARRFDYDKEFCDIESSLPHMMPSEERFNHLAQELGINNDSIIVIYDNSGTFASPRAWWMFKAFGHSQVYILNGGLTEWKAQGYNVTQEYLTDTPKGDFNGTLQSNYFVDANYVKAKIDDEASLTVDARSRARFLSQVAEPRAGLRSGHIPNSCNLPFAELMDGHKLKTANDLSAILKSTLTKDADEYVFSCGSGVTACIVLLAALVCGYENLSVYDGSWTEWGASTDLPIETANDTDNV</sequence>
<protein>
    <submittedName>
        <fullName evidence="5">Sulfurtransferase</fullName>
    </submittedName>
</protein>
<dbReference type="PANTHER" id="PTHR11364:SF27">
    <property type="entry name" value="SULFURTRANSFERASE"/>
    <property type="match status" value="1"/>
</dbReference>
<proteinExistence type="predicted"/>
<dbReference type="PROSITE" id="PS50206">
    <property type="entry name" value="RHODANESE_3"/>
    <property type="match status" value="2"/>
</dbReference>
<evidence type="ECO:0000259" key="3">
    <source>
        <dbReference type="PROSITE" id="PS50172"/>
    </source>
</evidence>
<dbReference type="AlphaFoldDB" id="A0A2J8HSU6"/>
<dbReference type="EMBL" id="POSK01000022">
    <property type="protein sequence ID" value="PNI01338.1"/>
    <property type="molecule type" value="Genomic_DNA"/>
</dbReference>
<dbReference type="SMART" id="SM00450">
    <property type="entry name" value="RHOD"/>
    <property type="match status" value="2"/>
</dbReference>
<evidence type="ECO:0000256" key="1">
    <source>
        <dbReference type="ARBA" id="ARBA00022679"/>
    </source>
</evidence>
<dbReference type="OrthoDB" id="9781034at2"/>
<dbReference type="InterPro" id="IPR001763">
    <property type="entry name" value="Rhodanese-like_dom"/>
</dbReference>
<name>A0A2J8HSU6_VIBDI</name>
<accession>A0A2J8HSU6</accession>
<comment type="caution">
    <text evidence="5">The sequence shown here is derived from an EMBL/GenBank/DDBJ whole genome shotgun (WGS) entry which is preliminary data.</text>
</comment>